<dbReference type="AlphaFoldDB" id="A0A0Q1AJM6"/>
<reference evidence="1 2" key="1">
    <citation type="submission" date="2015-10" db="EMBL/GenBank/DDBJ databases">
        <title>Corynebacteirum lowii and Corynebacterium oculi species nova, derived from human clinical disease and and emended description of Corynebacterium mastiditis.</title>
        <authorList>
            <person name="Bernard K."/>
            <person name="Pacheco A.L."/>
            <person name="Mcdougall C."/>
            <person name="Burtx T."/>
            <person name="Weibe D."/>
            <person name="Tyler S."/>
            <person name="Olson A.B."/>
            <person name="Cnockaert M."/>
            <person name="Eguchi H."/>
            <person name="Kuwahara T."/>
            <person name="Nakayama-Imaohji H."/>
            <person name="Boudewijins M."/>
            <person name="Van Hoecke F."/>
            <person name="Bernier A.-M."/>
            <person name="Vandamme P."/>
        </authorList>
    </citation>
    <scope>NUCLEOTIDE SEQUENCE [LARGE SCALE GENOMIC DNA]</scope>
    <source>
        <strain evidence="1 2">NML 130206</strain>
    </source>
</reference>
<dbReference type="RefSeq" id="WP_055174823.1">
    <property type="nucleotide sequence ID" value="NZ_JAUSQY010000001.1"/>
</dbReference>
<organism evidence="1 2">
    <name type="scientific">Corynebacterium lowii</name>
    <dbReference type="NCBI Taxonomy" id="1544413"/>
    <lineage>
        <taxon>Bacteria</taxon>
        <taxon>Bacillati</taxon>
        <taxon>Actinomycetota</taxon>
        <taxon>Actinomycetes</taxon>
        <taxon>Mycobacteriales</taxon>
        <taxon>Corynebacteriaceae</taxon>
        <taxon>Corynebacterium</taxon>
    </lineage>
</organism>
<keyword evidence="2" id="KW-1185">Reference proteome</keyword>
<dbReference type="EMBL" id="LKEV01000001">
    <property type="protein sequence ID" value="KQB87060.1"/>
    <property type="molecule type" value="Genomic_DNA"/>
</dbReference>
<protein>
    <submittedName>
        <fullName evidence="1">Uncharacterized protein</fullName>
    </submittedName>
</protein>
<evidence type="ECO:0000313" key="2">
    <source>
        <dbReference type="Proteomes" id="UP000050488"/>
    </source>
</evidence>
<dbReference type="PATRIC" id="fig|1544413.3.peg.110"/>
<name>A0A0Q1AJM6_9CORY</name>
<proteinExistence type="predicted"/>
<accession>A0A0Q1AJM6</accession>
<gene>
    <name evidence="1" type="ORF">Clow_00107</name>
</gene>
<evidence type="ECO:0000313" key="1">
    <source>
        <dbReference type="EMBL" id="KQB87060.1"/>
    </source>
</evidence>
<dbReference type="STRING" id="1544413.Clow_00107"/>
<dbReference type="Proteomes" id="UP000050488">
    <property type="component" value="Unassembled WGS sequence"/>
</dbReference>
<comment type="caution">
    <text evidence="1">The sequence shown here is derived from an EMBL/GenBank/DDBJ whole genome shotgun (WGS) entry which is preliminary data.</text>
</comment>
<sequence>MTHATLAPALGATEPYLLHLRDTAASTRTHYRLLHGGHMRIERAVMAVVNIHDAQAAYAHGAGFLLCPECVQAQSAQARARREEQAHTQHMADLAARKDELLSTLVDAHLIGGDTRHLLSQLAALNLALAAEGGAR</sequence>